<dbReference type="RefSeq" id="WP_091296744.1">
    <property type="nucleotide sequence ID" value="NZ_FNON01000009.1"/>
</dbReference>
<evidence type="ECO:0000259" key="6">
    <source>
        <dbReference type="PROSITE" id="PS50850"/>
    </source>
</evidence>
<protein>
    <submittedName>
        <fullName evidence="7">Drug resistance transporter, EmrB/QacA subfamily</fullName>
    </submittedName>
</protein>
<accession>A0A1H3QG58</accession>
<feature type="transmembrane region" description="Helical" evidence="5">
    <location>
        <begin position="200"/>
        <end position="218"/>
    </location>
</feature>
<evidence type="ECO:0000256" key="2">
    <source>
        <dbReference type="ARBA" id="ARBA00022692"/>
    </source>
</evidence>
<keyword evidence="3 5" id="KW-1133">Transmembrane helix</keyword>
<feature type="transmembrane region" description="Helical" evidence="5">
    <location>
        <begin position="49"/>
        <end position="67"/>
    </location>
</feature>
<evidence type="ECO:0000313" key="8">
    <source>
        <dbReference type="Proteomes" id="UP000199515"/>
    </source>
</evidence>
<proteinExistence type="predicted"/>
<evidence type="ECO:0000313" key="7">
    <source>
        <dbReference type="EMBL" id="SDZ12574.1"/>
    </source>
</evidence>
<dbReference type="GO" id="GO:0005886">
    <property type="term" value="C:plasma membrane"/>
    <property type="evidence" value="ECO:0007669"/>
    <property type="project" value="UniProtKB-SubCell"/>
</dbReference>
<dbReference type="InterPro" id="IPR020846">
    <property type="entry name" value="MFS_dom"/>
</dbReference>
<feature type="transmembrane region" description="Helical" evidence="5">
    <location>
        <begin position="79"/>
        <end position="98"/>
    </location>
</feature>
<dbReference type="Gene3D" id="1.20.1720.10">
    <property type="entry name" value="Multidrug resistance protein D"/>
    <property type="match status" value="1"/>
</dbReference>
<dbReference type="SUPFAM" id="SSF103473">
    <property type="entry name" value="MFS general substrate transporter"/>
    <property type="match status" value="1"/>
</dbReference>
<keyword evidence="4 5" id="KW-0472">Membrane</keyword>
<feature type="transmembrane region" description="Helical" evidence="5">
    <location>
        <begin position="406"/>
        <end position="424"/>
    </location>
</feature>
<sequence>MTAAEPDPRRWKALAVTLAAGFMGLLDVSIVNTALPSIQRELPASNGGIQWVVSGYALTFGLVLVTGGRLGDILGRRKMFLLALAGFVLASAFCGAAPNEWTLVLARLLQGAVAGMLTPQNSGLIQDMFRGPERGRAFGLFGATVGISTAVGPVLGGAILSVASWRWVFFVNVPIGLLAFVLAMRWLPKAPHRHGRLRDEVDFAGIVLLGMAVLGILLPLIQDGMWWLCAVAVVAGFAFVRWERRTVERGRPPLLDIRLFTGTPGYASGAAVGAIYFCGFAGIWLVFAIFFQQGLGYSPLESGLAVTPFALGSAVSSAVAGRLVSTWGRKLTVIGLTMVATGLTVVAVVVNIAAPQYAGLVVAVPLLVAGIGGGMVISPNITLTLECVPAPLAGVAGGALQTGQRIGTAIGTAVLAAVFHALLPGDYPRALSAALGCAIVITLIALGLALAELRVRRARRPLPEGAGISQD</sequence>
<evidence type="ECO:0000256" key="4">
    <source>
        <dbReference type="ARBA" id="ARBA00023136"/>
    </source>
</evidence>
<evidence type="ECO:0000256" key="3">
    <source>
        <dbReference type="ARBA" id="ARBA00022989"/>
    </source>
</evidence>
<dbReference type="GO" id="GO:0022857">
    <property type="term" value="F:transmembrane transporter activity"/>
    <property type="evidence" value="ECO:0007669"/>
    <property type="project" value="InterPro"/>
</dbReference>
<dbReference type="PRINTS" id="PR01035">
    <property type="entry name" value="TCRTETA"/>
</dbReference>
<evidence type="ECO:0000256" key="5">
    <source>
        <dbReference type="SAM" id="Phobius"/>
    </source>
</evidence>
<dbReference type="InterPro" id="IPR011701">
    <property type="entry name" value="MFS"/>
</dbReference>
<dbReference type="PANTHER" id="PTHR42718:SF39">
    <property type="entry name" value="ACTINORHODIN TRANSPORTER-RELATED"/>
    <property type="match status" value="1"/>
</dbReference>
<dbReference type="PROSITE" id="PS50850">
    <property type="entry name" value="MFS"/>
    <property type="match status" value="1"/>
</dbReference>
<keyword evidence="8" id="KW-1185">Reference proteome</keyword>
<feature type="transmembrane region" description="Helical" evidence="5">
    <location>
        <begin position="167"/>
        <end position="188"/>
    </location>
</feature>
<keyword evidence="2 5" id="KW-0812">Transmembrane</keyword>
<feature type="transmembrane region" description="Helical" evidence="5">
    <location>
        <begin position="104"/>
        <end position="125"/>
    </location>
</feature>
<feature type="transmembrane region" description="Helical" evidence="5">
    <location>
        <begin position="263"/>
        <end position="291"/>
    </location>
</feature>
<dbReference type="STRING" id="589385.SAMN05421504_109318"/>
<dbReference type="EMBL" id="FNON01000009">
    <property type="protein sequence ID" value="SDZ12574.1"/>
    <property type="molecule type" value="Genomic_DNA"/>
</dbReference>
<dbReference type="InterPro" id="IPR001958">
    <property type="entry name" value="Tet-R_TetA/multi-R_MdtG-like"/>
</dbReference>
<evidence type="ECO:0000256" key="1">
    <source>
        <dbReference type="ARBA" id="ARBA00004651"/>
    </source>
</evidence>
<gene>
    <name evidence="7" type="ORF">SAMN05421504_109318</name>
</gene>
<feature type="transmembrane region" description="Helical" evidence="5">
    <location>
        <begin position="137"/>
        <end position="161"/>
    </location>
</feature>
<feature type="domain" description="Major facilitator superfamily (MFS) profile" evidence="6">
    <location>
        <begin position="13"/>
        <end position="459"/>
    </location>
</feature>
<feature type="transmembrane region" description="Helical" evidence="5">
    <location>
        <begin position="303"/>
        <end position="324"/>
    </location>
</feature>
<feature type="transmembrane region" description="Helical" evidence="5">
    <location>
        <begin position="224"/>
        <end position="242"/>
    </location>
</feature>
<dbReference type="AlphaFoldDB" id="A0A1H3QG58"/>
<dbReference type="PANTHER" id="PTHR42718">
    <property type="entry name" value="MAJOR FACILITATOR SUPERFAMILY MULTIDRUG TRANSPORTER MFSC"/>
    <property type="match status" value="1"/>
</dbReference>
<comment type="subcellular location">
    <subcellularLocation>
        <location evidence="1">Cell membrane</location>
        <topology evidence="1">Multi-pass membrane protein</topology>
    </subcellularLocation>
</comment>
<dbReference type="Proteomes" id="UP000199515">
    <property type="component" value="Unassembled WGS sequence"/>
</dbReference>
<dbReference type="InterPro" id="IPR036259">
    <property type="entry name" value="MFS_trans_sf"/>
</dbReference>
<feature type="transmembrane region" description="Helical" evidence="5">
    <location>
        <begin position="430"/>
        <end position="451"/>
    </location>
</feature>
<feature type="transmembrane region" description="Helical" evidence="5">
    <location>
        <begin position="331"/>
        <end position="354"/>
    </location>
</feature>
<dbReference type="CDD" id="cd17321">
    <property type="entry name" value="MFS_MMR_MDR_like"/>
    <property type="match status" value="1"/>
</dbReference>
<dbReference type="Pfam" id="PF07690">
    <property type="entry name" value="MFS_1"/>
    <property type="match status" value="2"/>
</dbReference>
<dbReference type="Gene3D" id="1.20.1250.20">
    <property type="entry name" value="MFS general substrate transporter like domains"/>
    <property type="match status" value="1"/>
</dbReference>
<dbReference type="OrthoDB" id="7375466at2"/>
<name>A0A1H3QG58_9PSEU</name>
<organism evidence="7 8">
    <name type="scientific">Amycolatopsis xylanica</name>
    <dbReference type="NCBI Taxonomy" id="589385"/>
    <lineage>
        <taxon>Bacteria</taxon>
        <taxon>Bacillati</taxon>
        <taxon>Actinomycetota</taxon>
        <taxon>Actinomycetes</taxon>
        <taxon>Pseudonocardiales</taxon>
        <taxon>Pseudonocardiaceae</taxon>
        <taxon>Amycolatopsis</taxon>
    </lineage>
</organism>
<reference evidence="7 8" key="1">
    <citation type="submission" date="2016-10" db="EMBL/GenBank/DDBJ databases">
        <authorList>
            <person name="de Groot N.N."/>
        </authorList>
    </citation>
    <scope>NUCLEOTIDE SEQUENCE [LARGE SCALE GENOMIC DNA]</scope>
    <source>
        <strain evidence="7 8">CPCC 202699</strain>
    </source>
</reference>
<feature type="transmembrane region" description="Helical" evidence="5">
    <location>
        <begin position="360"/>
        <end position="385"/>
    </location>
</feature>